<dbReference type="Pfam" id="PF05773">
    <property type="entry name" value="RWD"/>
    <property type="match status" value="1"/>
</dbReference>
<dbReference type="PANTHER" id="PTHR13198">
    <property type="entry name" value="RING FINGER PROTEIN 25"/>
    <property type="match status" value="1"/>
</dbReference>
<dbReference type="SUPFAM" id="SSF57850">
    <property type="entry name" value="RING/U-box"/>
    <property type="match status" value="1"/>
</dbReference>
<keyword evidence="1" id="KW-0479">Metal-binding</keyword>
<dbReference type="GeneID" id="132803918"/>
<dbReference type="Gene3D" id="3.30.40.10">
    <property type="entry name" value="Zinc/RING finger domain, C3HC4 (zinc finger)"/>
    <property type="match status" value="1"/>
</dbReference>
<dbReference type="InterPro" id="IPR039133">
    <property type="entry name" value="RNF25"/>
</dbReference>
<keyword evidence="1" id="KW-0862">Zinc</keyword>
<evidence type="ECO:0000256" key="2">
    <source>
        <dbReference type="SAM" id="MobiDB-lite"/>
    </source>
</evidence>
<sequence length="354" mass="40469">MAAEEEEEVVAEVEALRSVYGEDCWVLDSYPPHIHLHIKPRTADDISKQFVEAVIGIQAGFQYPIEQPRIDLVDSKGLDEQRKKLLISYIQEKACELSSCLMLVALCEEAVEKLTLMNHPDGDCPLCLYPLVAEDEQNNTLPFMKLLSCFHCFHSECIVRWWNWLQTEQKTNSSDSSAATTHPIRDMENKEDAYGAMEEIMGSCPVCRKVFHTRDFEHVLDLVGSHSSQLNCDEIHDGKELLHSSLENTRRQRFEAILKLQQDNSGLIEPKRHLSVSPGMFAPLPVTSNDTVTNKAYDEQQQRDSPDTSEMHMGDSSARPNTSIRRNSGTRKQKVQNFRRPVKQWIRKENARAE</sequence>
<evidence type="ECO:0000259" key="4">
    <source>
        <dbReference type="PROSITE" id="PS50908"/>
    </source>
</evidence>
<dbReference type="SMART" id="SM00591">
    <property type="entry name" value="RWD"/>
    <property type="match status" value="1"/>
</dbReference>
<feature type="region of interest" description="Disordered" evidence="2">
    <location>
        <begin position="297"/>
        <end position="354"/>
    </location>
</feature>
<evidence type="ECO:0000313" key="5">
    <source>
        <dbReference type="Proteomes" id="UP001652623"/>
    </source>
</evidence>
<dbReference type="PANTHER" id="PTHR13198:SF4">
    <property type="entry name" value="E3 UBIQUITIN-PROTEIN LIGASE RNF25"/>
    <property type="match status" value="1"/>
</dbReference>
<organism evidence="5 6">
    <name type="scientific">Ziziphus jujuba</name>
    <name type="common">Chinese jujube</name>
    <name type="synonym">Ziziphus sativa</name>
    <dbReference type="NCBI Taxonomy" id="326968"/>
    <lineage>
        <taxon>Eukaryota</taxon>
        <taxon>Viridiplantae</taxon>
        <taxon>Streptophyta</taxon>
        <taxon>Embryophyta</taxon>
        <taxon>Tracheophyta</taxon>
        <taxon>Spermatophyta</taxon>
        <taxon>Magnoliopsida</taxon>
        <taxon>eudicotyledons</taxon>
        <taxon>Gunneridae</taxon>
        <taxon>Pentapetalae</taxon>
        <taxon>rosids</taxon>
        <taxon>fabids</taxon>
        <taxon>Rosales</taxon>
        <taxon>Rhamnaceae</taxon>
        <taxon>Paliureae</taxon>
        <taxon>Ziziphus</taxon>
    </lineage>
</organism>
<feature type="domain" description="RING-type" evidence="3">
    <location>
        <begin position="124"/>
        <end position="208"/>
    </location>
</feature>
<feature type="compositionally biased region" description="Polar residues" evidence="2">
    <location>
        <begin position="318"/>
        <end position="327"/>
    </location>
</feature>
<reference evidence="6" key="1">
    <citation type="submission" date="2025-08" db="UniProtKB">
        <authorList>
            <consortium name="RefSeq"/>
        </authorList>
    </citation>
    <scope>IDENTIFICATION</scope>
    <source>
        <tissue evidence="6">Seedling</tissue>
    </source>
</reference>
<protein>
    <submittedName>
        <fullName evidence="6">Uncharacterized protein LOC132803918 isoform X1</fullName>
    </submittedName>
</protein>
<dbReference type="InterPro" id="IPR006575">
    <property type="entry name" value="RWD_dom"/>
</dbReference>
<evidence type="ECO:0000259" key="3">
    <source>
        <dbReference type="PROSITE" id="PS50089"/>
    </source>
</evidence>
<evidence type="ECO:0000256" key="1">
    <source>
        <dbReference type="PROSITE-ProRule" id="PRU00175"/>
    </source>
</evidence>
<feature type="domain" description="RWD" evidence="4">
    <location>
        <begin position="11"/>
        <end position="117"/>
    </location>
</feature>
<dbReference type="InterPro" id="IPR001841">
    <property type="entry name" value="Znf_RING"/>
</dbReference>
<dbReference type="Gene3D" id="3.10.110.10">
    <property type="entry name" value="Ubiquitin Conjugating Enzyme"/>
    <property type="match status" value="1"/>
</dbReference>
<dbReference type="InterPro" id="IPR016135">
    <property type="entry name" value="UBQ-conjugating_enzyme/RWD"/>
</dbReference>
<evidence type="ECO:0000313" key="6">
    <source>
        <dbReference type="RefSeq" id="XP_060673738.1"/>
    </source>
</evidence>
<dbReference type="Proteomes" id="UP001652623">
    <property type="component" value="Chromosome 5"/>
</dbReference>
<keyword evidence="1" id="KW-0863">Zinc-finger</keyword>
<dbReference type="InterPro" id="IPR013083">
    <property type="entry name" value="Znf_RING/FYVE/PHD"/>
</dbReference>
<dbReference type="CDD" id="cd23818">
    <property type="entry name" value="RWD_RNF25"/>
    <property type="match status" value="1"/>
</dbReference>
<feature type="compositionally biased region" description="Basic and acidic residues" evidence="2">
    <location>
        <begin position="297"/>
        <end position="313"/>
    </location>
</feature>
<dbReference type="PROSITE" id="PS50908">
    <property type="entry name" value="RWD"/>
    <property type="match status" value="1"/>
</dbReference>
<dbReference type="PROSITE" id="PS50089">
    <property type="entry name" value="ZF_RING_2"/>
    <property type="match status" value="1"/>
</dbReference>
<gene>
    <name evidence="6" type="primary">LOC132803918</name>
</gene>
<keyword evidence="5" id="KW-1185">Reference proteome</keyword>
<accession>A0ABM4AAH9</accession>
<proteinExistence type="predicted"/>
<dbReference type="RefSeq" id="XP_060673738.1">
    <property type="nucleotide sequence ID" value="XM_060817755.1"/>
</dbReference>
<dbReference type="SUPFAM" id="SSF54495">
    <property type="entry name" value="UBC-like"/>
    <property type="match status" value="1"/>
</dbReference>
<name>A0ABM4AAH9_ZIZJJ</name>
<dbReference type="SMART" id="SM00184">
    <property type="entry name" value="RING"/>
    <property type="match status" value="1"/>
</dbReference>